<dbReference type="InterPro" id="IPR002347">
    <property type="entry name" value="SDR_fam"/>
</dbReference>
<gene>
    <name evidence="1" type="ordered locus">HP15_2396</name>
</gene>
<dbReference type="eggNOG" id="COG1028">
    <property type="taxonomic scope" value="Bacteria"/>
</dbReference>
<dbReference type="Gene3D" id="3.40.50.720">
    <property type="entry name" value="NAD(P)-binding Rossmann-like Domain"/>
    <property type="match status" value="1"/>
</dbReference>
<protein>
    <submittedName>
        <fullName evidence="1">Short-chain dehydrogenase/reductase SDR-like protein</fullName>
    </submittedName>
</protein>
<evidence type="ECO:0000313" key="2">
    <source>
        <dbReference type="Proteomes" id="UP000007077"/>
    </source>
</evidence>
<organism evidence="1 2">
    <name type="scientific">Marinobacter adhaerens (strain DSM 23420 / HP15)</name>
    <dbReference type="NCBI Taxonomy" id="225937"/>
    <lineage>
        <taxon>Bacteria</taxon>
        <taxon>Pseudomonadati</taxon>
        <taxon>Pseudomonadota</taxon>
        <taxon>Gammaproteobacteria</taxon>
        <taxon>Pseudomonadales</taxon>
        <taxon>Marinobacteraceae</taxon>
        <taxon>Marinobacter</taxon>
    </lineage>
</organism>
<reference evidence="1 2" key="1">
    <citation type="journal article" date="2010" name="Stand. Genomic Sci.">
        <title>Complete genome sequence of Marinobacter adhaerens type strain (HP15), a diatom-interacting marine microorganism.</title>
        <authorList>
            <person name="Gardes A."/>
            <person name="Kaeppel E."/>
            <person name="Shehzad A."/>
            <person name="Seebah S."/>
            <person name="Teeling H."/>
            <person name="Yarza P."/>
            <person name="Glockner F.O."/>
            <person name="Grossart H.P."/>
            <person name="Ullrich M.S."/>
        </authorList>
    </citation>
    <scope>NUCLEOTIDE SEQUENCE [LARGE SCALE GENOMIC DNA]</scope>
    <source>
        <strain evidence="2">DSM 23420 / HP15</strain>
    </source>
</reference>
<dbReference type="KEGG" id="mad:HP15_2396"/>
<dbReference type="HOGENOM" id="CLU_010194_47_13_6"/>
<dbReference type="PATRIC" id="fig|225937.3.peg.2417"/>
<dbReference type="AlphaFoldDB" id="E4PH57"/>
<dbReference type="InterPro" id="IPR036291">
    <property type="entry name" value="NAD(P)-bd_dom_sf"/>
</dbReference>
<dbReference type="EMBL" id="CP001978">
    <property type="protein sequence ID" value="ADP98160.1"/>
    <property type="molecule type" value="Genomic_DNA"/>
</dbReference>
<dbReference type="STRING" id="225937.HP15_2396"/>
<accession>E4PH57</accession>
<dbReference type="SUPFAM" id="SSF51735">
    <property type="entry name" value="NAD(P)-binding Rossmann-fold domains"/>
    <property type="match status" value="1"/>
</dbReference>
<reference evidence="2" key="2">
    <citation type="submission" date="2010-02" db="EMBL/GenBank/DDBJ databases">
        <title>Complete genome sequence of Marinobacter adhaerens type strain (HP15).</title>
        <authorList>
            <person name="Gaerdes A.A.M."/>
            <person name="Kaeppel E."/>
            <person name="Shezad A."/>
            <person name="Seebah S."/>
            <person name="Teeling H."/>
            <person name="Yarza P."/>
            <person name="Gloeckner F.O."/>
            <person name="Ullrich M.S."/>
        </authorList>
    </citation>
    <scope>NUCLEOTIDE SEQUENCE [LARGE SCALE GENOMIC DNA]</scope>
    <source>
        <strain evidence="2">DSM 23420 / HP15</strain>
    </source>
</reference>
<evidence type="ECO:0000313" key="1">
    <source>
        <dbReference type="EMBL" id="ADP98160.1"/>
    </source>
</evidence>
<dbReference type="Pfam" id="PF13561">
    <property type="entry name" value="adh_short_C2"/>
    <property type="match status" value="1"/>
</dbReference>
<name>E4PH57_MARAH</name>
<sequence length="56" mass="5968">MQATNPDFVKTLAGKVPLGRIGQTEEIQGPLSFLISDASTFVNGSNLVVDGGWTCW</sequence>
<dbReference type="Proteomes" id="UP000007077">
    <property type="component" value="Chromosome"/>
</dbReference>
<proteinExistence type="predicted"/>